<dbReference type="InterPro" id="IPR009964">
    <property type="entry name" value="DUF1491"/>
</dbReference>
<comment type="caution">
    <text evidence="1">The sequence shown here is derived from an EMBL/GenBank/DDBJ whole genome shotgun (WGS) entry which is preliminary data.</text>
</comment>
<evidence type="ECO:0000313" key="1">
    <source>
        <dbReference type="EMBL" id="SFK90634.1"/>
    </source>
</evidence>
<protein>
    <recommendedName>
        <fullName evidence="3">DUF1491 family protein</fullName>
    </recommendedName>
</protein>
<reference evidence="1 2" key="1">
    <citation type="submission" date="2016-10" db="EMBL/GenBank/DDBJ databases">
        <authorList>
            <person name="Varghese N."/>
            <person name="Submissions S."/>
        </authorList>
    </citation>
    <scope>NUCLEOTIDE SEQUENCE [LARGE SCALE GENOMIC DNA]</scope>
    <source>
        <strain evidence="1 2">DSM 16392</strain>
    </source>
</reference>
<dbReference type="Gene3D" id="3.40.1530.20">
    <property type="entry name" value="Protein of unknown function (DUF1491)"/>
    <property type="match status" value="1"/>
</dbReference>
<evidence type="ECO:0008006" key="3">
    <source>
        <dbReference type="Google" id="ProtNLM"/>
    </source>
</evidence>
<keyword evidence="2" id="KW-1185">Reference proteome</keyword>
<dbReference type="RefSeq" id="WP_093522034.1">
    <property type="nucleotide sequence ID" value="NZ_FOSK01000011.1"/>
</dbReference>
<dbReference type="EMBL" id="FOSK01000011">
    <property type="protein sequence ID" value="SFK90634.1"/>
    <property type="molecule type" value="Genomic_DNA"/>
</dbReference>
<accession>A0A1I4DA07</accession>
<sequence length="128" mass="14820">MRVTSEFWVAAYTRRCFAEGAFAGIRRKGALEAGAIFIIVDRLDTTYDFYGPAPQSFFEGEKPLDREFECLMEKTSREEIEAKLAREERMDPDFWVVEVEDKEARSFLTLPKEPGPEDLFSGFKGRKF</sequence>
<name>A0A1I4DA07_9HYPH</name>
<dbReference type="Pfam" id="PF07372">
    <property type="entry name" value="DUF1491"/>
    <property type="match status" value="1"/>
</dbReference>
<dbReference type="Proteomes" id="UP000199598">
    <property type="component" value="Unassembled WGS sequence"/>
</dbReference>
<gene>
    <name evidence="1" type="ORF">SAMN04488518_11192</name>
</gene>
<evidence type="ECO:0000313" key="2">
    <source>
        <dbReference type="Proteomes" id="UP000199598"/>
    </source>
</evidence>
<organism evidence="1 2">
    <name type="scientific">Pseudovibrio ascidiaceicola</name>
    <dbReference type="NCBI Taxonomy" id="285279"/>
    <lineage>
        <taxon>Bacteria</taxon>
        <taxon>Pseudomonadati</taxon>
        <taxon>Pseudomonadota</taxon>
        <taxon>Alphaproteobacteria</taxon>
        <taxon>Hyphomicrobiales</taxon>
        <taxon>Stappiaceae</taxon>
        <taxon>Pseudovibrio</taxon>
    </lineage>
</organism>
<proteinExistence type="predicted"/>